<comment type="caution">
    <text evidence="2">The sequence shown here is derived from an EMBL/GenBank/DDBJ whole genome shotgun (WGS) entry which is preliminary data.</text>
</comment>
<sequence>MKRILLSIGTNKMAALRILIITTCVVSCVLARYVDVGGRRFMDVPSSCAEGMTMVHSGDCVQPFSLGSGTSNATNSTTMVPKIVVFLLLVVFCTICLVQAGVVPYNNVDAPETSQCPPGQELDAQNQCVDH</sequence>
<evidence type="ECO:0008006" key="4">
    <source>
        <dbReference type="Google" id="ProtNLM"/>
    </source>
</evidence>
<organism evidence="2 3">
    <name type="scientific">Exocentrus adspersus</name>
    <dbReference type="NCBI Taxonomy" id="1586481"/>
    <lineage>
        <taxon>Eukaryota</taxon>
        <taxon>Metazoa</taxon>
        <taxon>Ecdysozoa</taxon>
        <taxon>Arthropoda</taxon>
        <taxon>Hexapoda</taxon>
        <taxon>Insecta</taxon>
        <taxon>Pterygota</taxon>
        <taxon>Neoptera</taxon>
        <taxon>Endopterygota</taxon>
        <taxon>Coleoptera</taxon>
        <taxon>Polyphaga</taxon>
        <taxon>Cucujiformia</taxon>
        <taxon>Chrysomeloidea</taxon>
        <taxon>Cerambycidae</taxon>
        <taxon>Lamiinae</taxon>
        <taxon>Acanthocinini</taxon>
        <taxon>Exocentrus</taxon>
    </lineage>
</organism>
<feature type="transmembrane region" description="Helical" evidence="1">
    <location>
        <begin position="14"/>
        <end position="34"/>
    </location>
</feature>
<keyword evidence="1" id="KW-0812">Transmembrane</keyword>
<evidence type="ECO:0000313" key="2">
    <source>
        <dbReference type="EMBL" id="KAJ8922542.1"/>
    </source>
</evidence>
<proteinExistence type="predicted"/>
<protein>
    <recommendedName>
        <fullName evidence="4">Transmembrane protein</fullName>
    </recommendedName>
</protein>
<accession>A0AAV8W8C6</accession>
<reference evidence="2 3" key="1">
    <citation type="journal article" date="2023" name="Insect Mol. Biol.">
        <title>Genome sequencing provides insights into the evolution of gene families encoding plant cell wall-degrading enzymes in longhorned beetles.</title>
        <authorList>
            <person name="Shin N.R."/>
            <person name="Okamura Y."/>
            <person name="Kirsch R."/>
            <person name="Pauchet Y."/>
        </authorList>
    </citation>
    <scope>NUCLEOTIDE SEQUENCE [LARGE SCALE GENOMIC DNA]</scope>
    <source>
        <strain evidence="2">EAD_L_NR</strain>
    </source>
</reference>
<feature type="transmembrane region" description="Helical" evidence="1">
    <location>
        <begin position="83"/>
        <end position="102"/>
    </location>
</feature>
<evidence type="ECO:0000313" key="3">
    <source>
        <dbReference type="Proteomes" id="UP001159042"/>
    </source>
</evidence>
<dbReference type="AlphaFoldDB" id="A0AAV8W8C6"/>
<dbReference type="Proteomes" id="UP001159042">
    <property type="component" value="Unassembled WGS sequence"/>
</dbReference>
<dbReference type="EMBL" id="JANEYG010000006">
    <property type="protein sequence ID" value="KAJ8922542.1"/>
    <property type="molecule type" value="Genomic_DNA"/>
</dbReference>
<keyword evidence="3" id="KW-1185">Reference proteome</keyword>
<keyword evidence="1" id="KW-1133">Transmembrane helix</keyword>
<name>A0AAV8W8C6_9CUCU</name>
<evidence type="ECO:0000256" key="1">
    <source>
        <dbReference type="SAM" id="Phobius"/>
    </source>
</evidence>
<gene>
    <name evidence="2" type="ORF">NQ315_007572</name>
</gene>
<keyword evidence="1" id="KW-0472">Membrane</keyword>